<dbReference type="EC" id="6.3.2.12" evidence="7"/>
<evidence type="ECO:0000256" key="10">
    <source>
        <dbReference type="ARBA" id="ARBA00022598"/>
    </source>
</evidence>
<gene>
    <name evidence="26" type="ORF">CL52_11665</name>
    <name evidence="27" type="ORF">SAMN05660875_105246</name>
</gene>
<reference evidence="26 28" key="3">
    <citation type="journal article" name="Genome Announc.">
        <title>Complete Genome Sequence of Pseudomonas balearica DSM 6083T.</title>
        <authorList>
            <person name="Bennasar-Figueras A."/>
            <person name="Salva-Serra F."/>
            <person name="Jaen-Luchoro D."/>
            <person name="Segui C."/>
            <person name="Aliaga F."/>
            <person name="Busquets A."/>
            <person name="Gomila M."/>
            <person name="Moore E.R."/>
            <person name="Lalucat J."/>
        </authorList>
    </citation>
    <scope>NUCLEOTIDE SEQUENCE [LARGE SCALE GENOMIC DNA]</scope>
    <source>
        <strain evidence="28">DSM 6083</strain>
        <strain evidence="26">DSM6083</strain>
    </source>
</reference>
<comment type="pathway">
    <text evidence="4">Cofactor biosynthesis; tetrahydrofolylpolyglutamate biosynthesis.</text>
</comment>
<dbReference type="Proteomes" id="UP000182276">
    <property type="component" value="Unassembled WGS sequence"/>
</dbReference>
<sequence length="423" mass="46002">MSRTLADWLSYLEQLHPTAIDMGLERVRVVADRLGLTRPAPKVITVTGTNGKGSTCTFLAALLSKQGLRVGVYSSPHLLRYNERVRIAGEQAGDDQLCEAFQAVEQARGEVSLTYFEMGTLAAFWLFERAQLDAAVLEVGLGGRLDAVNLVDADVAVITNVGLDHAEWLGTTRDSVATEKAGIMRTGRPVVCGDLQPPLPLLQRARQLGAPLSLRGRDYDLAVTDQGWDWRGIDAQGGTLELHGLSQPSLPLENAALALQAFALLGLPWQERSIRQALSAARLLGRIDRRSLCWRGRELALLMDVGHNPHAAQYLAGQLTERPVTGRRLAVFGLLADKDLEGVIEPLLPLISHWAVAPLPTGRSRSVADLRTALLEHGAAVSEHADVCAALEAQCERALPGDEIVLFGSFYTVSEALNWLNRR</sequence>
<keyword evidence="15" id="KW-0289">Folate biosynthesis</keyword>
<evidence type="ECO:0000256" key="5">
    <source>
        <dbReference type="ARBA" id="ARBA00008276"/>
    </source>
</evidence>
<evidence type="ECO:0000313" key="27">
    <source>
        <dbReference type="EMBL" id="SDM50036.1"/>
    </source>
</evidence>
<dbReference type="SUPFAM" id="SSF53623">
    <property type="entry name" value="MurD-like peptide ligases, catalytic domain"/>
    <property type="match status" value="1"/>
</dbReference>
<feature type="domain" description="Mur ligase central" evidence="25">
    <location>
        <begin position="46"/>
        <end position="185"/>
    </location>
</feature>
<evidence type="ECO:0000313" key="29">
    <source>
        <dbReference type="Proteomes" id="UP000182276"/>
    </source>
</evidence>
<evidence type="ECO:0000313" key="26">
    <source>
        <dbReference type="EMBL" id="AJE15657.1"/>
    </source>
</evidence>
<keyword evidence="11" id="KW-0479">Metal-binding</keyword>
<comment type="catalytic activity">
    <reaction evidence="19">
        <text>(6S)-5,6,7,8-tetrahydrofolyl-(gamma-L-Glu)(n) + L-glutamate + ATP = (6S)-5,6,7,8-tetrahydrofolyl-(gamma-L-Glu)(n+1) + ADP + phosphate + H(+)</text>
        <dbReference type="Rhea" id="RHEA:10580"/>
        <dbReference type="Rhea" id="RHEA-COMP:14738"/>
        <dbReference type="Rhea" id="RHEA-COMP:14740"/>
        <dbReference type="ChEBI" id="CHEBI:15378"/>
        <dbReference type="ChEBI" id="CHEBI:29985"/>
        <dbReference type="ChEBI" id="CHEBI:30616"/>
        <dbReference type="ChEBI" id="CHEBI:43474"/>
        <dbReference type="ChEBI" id="CHEBI:141005"/>
        <dbReference type="ChEBI" id="CHEBI:456216"/>
        <dbReference type="EC" id="6.3.2.17"/>
    </reaction>
</comment>
<organism evidence="26 28">
    <name type="scientific">Stutzerimonas balearica DSM 6083</name>
    <dbReference type="NCBI Taxonomy" id="1123016"/>
    <lineage>
        <taxon>Bacteria</taxon>
        <taxon>Pseudomonadati</taxon>
        <taxon>Pseudomonadota</taxon>
        <taxon>Gammaproteobacteria</taxon>
        <taxon>Pseudomonadales</taxon>
        <taxon>Pseudomonadaceae</taxon>
        <taxon>Stutzerimonas</taxon>
    </lineage>
</organism>
<evidence type="ECO:0000256" key="23">
    <source>
        <dbReference type="PIRNR" id="PIRNR001563"/>
    </source>
</evidence>
<evidence type="ECO:0000256" key="14">
    <source>
        <dbReference type="ARBA" id="ARBA00022842"/>
    </source>
</evidence>
<dbReference type="Gene3D" id="3.40.1190.10">
    <property type="entry name" value="Mur-like, catalytic domain"/>
    <property type="match status" value="1"/>
</dbReference>
<dbReference type="InterPro" id="IPR036615">
    <property type="entry name" value="Mur_ligase_C_dom_sf"/>
</dbReference>
<dbReference type="RefSeq" id="WP_043220701.1">
    <property type="nucleotide sequence ID" value="NZ_CP007511.1"/>
</dbReference>
<accession>A0A8D3Y272</accession>
<dbReference type="NCBIfam" id="TIGR01499">
    <property type="entry name" value="folC"/>
    <property type="match status" value="1"/>
</dbReference>
<evidence type="ECO:0000256" key="7">
    <source>
        <dbReference type="ARBA" id="ARBA00013023"/>
    </source>
</evidence>
<evidence type="ECO:0000256" key="3">
    <source>
        <dbReference type="ARBA" id="ARBA00004799"/>
    </source>
</evidence>
<dbReference type="EMBL" id="FNHO01000005">
    <property type="protein sequence ID" value="SDM50036.1"/>
    <property type="molecule type" value="Genomic_DNA"/>
</dbReference>
<name>A0A8D3Y272_9GAMM</name>
<dbReference type="Proteomes" id="UP000031271">
    <property type="component" value="Chromosome"/>
</dbReference>
<comment type="pathway">
    <text evidence="3">Cofactor biosynthesis; tetrahydrofolate biosynthesis; 7,8-dihydrofolate from 2-amino-4-hydroxy-6-hydroxymethyl-7,8-dihydropteridine diphosphate and 4-aminobenzoate: step 2/2.</text>
</comment>
<dbReference type="FunFam" id="3.40.1190.10:FF:000004">
    <property type="entry name" value="Dihydrofolate synthase/folylpolyglutamate synthase"/>
    <property type="match status" value="1"/>
</dbReference>
<evidence type="ECO:0000256" key="8">
    <source>
        <dbReference type="ARBA" id="ARBA00013025"/>
    </source>
</evidence>
<keyword evidence="12 23" id="KW-0547">Nucleotide-binding</keyword>
<comment type="subunit">
    <text evidence="6">Monomer.</text>
</comment>
<evidence type="ECO:0000259" key="25">
    <source>
        <dbReference type="Pfam" id="PF08245"/>
    </source>
</evidence>
<comment type="cofactor">
    <cofactor evidence="1">
        <name>Mg(2+)</name>
        <dbReference type="ChEBI" id="CHEBI:18420"/>
    </cofactor>
</comment>
<keyword evidence="29" id="KW-1185">Reference proteome</keyword>
<evidence type="ECO:0000256" key="17">
    <source>
        <dbReference type="ARBA" id="ARBA00030592"/>
    </source>
</evidence>
<comment type="catalytic activity">
    <reaction evidence="22">
        <text>7,8-dihydropteroate + L-glutamate + ATP = 7,8-dihydrofolate + ADP + phosphate + H(+)</text>
        <dbReference type="Rhea" id="RHEA:23584"/>
        <dbReference type="ChEBI" id="CHEBI:15378"/>
        <dbReference type="ChEBI" id="CHEBI:17839"/>
        <dbReference type="ChEBI" id="CHEBI:29985"/>
        <dbReference type="ChEBI" id="CHEBI:30616"/>
        <dbReference type="ChEBI" id="CHEBI:43474"/>
        <dbReference type="ChEBI" id="CHEBI:57451"/>
        <dbReference type="ChEBI" id="CHEBI:456216"/>
        <dbReference type="EC" id="6.3.2.12"/>
    </reaction>
</comment>
<keyword evidence="13 23" id="KW-0067">ATP-binding</keyword>
<evidence type="ECO:0000256" key="13">
    <source>
        <dbReference type="ARBA" id="ARBA00022840"/>
    </source>
</evidence>
<dbReference type="Pfam" id="PF08245">
    <property type="entry name" value="Mur_ligase_M"/>
    <property type="match status" value="1"/>
</dbReference>
<evidence type="ECO:0000256" key="1">
    <source>
        <dbReference type="ARBA" id="ARBA00001946"/>
    </source>
</evidence>
<evidence type="ECO:0000256" key="22">
    <source>
        <dbReference type="ARBA" id="ARBA00049161"/>
    </source>
</evidence>
<evidence type="ECO:0000256" key="4">
    <source>
        <dbReference type="ARBA" id="ARBA00005150"/>
    </source>
</evidence>
<dbReference type="PIRSF" id="PIRSF001563">
    <property type="entry name" value="Folylpolyglu_synth"/>
    <property type="match status" value="1"/>
</dbReference>
<evidence type="ECO:0000256" key="9">
    <source>
        <dbReference type="ARBA" id="ARBA00019357"/>
    </source>
</evidence>
<reference evidence="28" key="1">
    <citation type="submission" date="2014-03" db="EMBL/GenBank/DDBJ databases">
        <title>Complete genome of Pseudomonas balearica DSM 6083T, a sewage water isolate from an enrichment with 2-methylnaphthalene.</title>
        <authorList>
            <person name="Salva-Serra F."/>
            <person name="Jaen-Luchoro D."/>
            <person name="Busquets A."/>
            <person name="Pena A."/>
            <person name="Gomila M."/>
            <person name="Bosch R."/>
            <person name="Nogales B."/>
            <person name="Garcia-Valdes E."/>
            <person name="Lalucat J."/>
            <person name="Bennasar A."/>
        </authorList>
    </citation>
    <scope>NUCLEOTIDE SEQUENCE [LARGE SCALE GENOMIC DNA]</scope>
    <source>
        <strain evidence="28">DSM 6083</strain>
    </source>
</reference>
<comment type="similarity">
    <text evidence="5 23">Belongs to the folylpolyglutamate synthase family.</text>
</comment>
<evidence type="ECO:0000256" key="20">
    <source>
        <dbReference type="ARBA" id="ARBA00047808"/>
    </source>
</evidence>
<keyword evidence="10 23" id="KW-0436">Ligase</keyword>
<dbReference type="NCBIfam" id="NF008101">
    <property type="entry name" value="PRK10846.1"/>
    <property type="match status" value="1"/>
</dbReference>
<evidence type="ECO:0000313" key="28">
    <source>
        <dbReference type="Proteomes" id="UP000031271"/>
    </source>
</evidence>
<comment type="catalytic activity">
    <reaction evidence="21">
        <text>(6R)-5,10-methylenetetrahydrofolyl-(gamma-L-Glu)(n) + L-glutamate + ATP = (6R)-5,10-methylenetetrahydrofolyl-(gamma-L-Glu)(n+1) + ADP + phosphate + H(+)</text>
        <dbReference type="Rhea" id="RHEA:51912"/>
        <dbReference type="Rhea" id="RHEA-COMP:13257"/>
        <dbReference type="Rhea" id="RHEA-COMP:13258"/>
        <dbReference type="ChEBI" id="CHEBI:15378"/>
        <dbReference type="ChEBI" id="CHEBI:29985"/>
        <dbReference type="ChEBI" id="CHEBI:30616"/>
        <dbReference type="ChEBI" id="CHEBI:43474"/>
        <dbReference type="ChEBI" id="CHEBI:136572"/>
        <dbReference type="ChEBI" id="CHEBI:456216"/>
        <dbReference type="EC" id="6.3.2.17"/>
    </reaction>
</comment>
<dbReference type="GO" id="GO:0008841">
    <property type="term" value="F:dihydrofolate synthase activity"/>
    <property type="evidence" value="ECO:0007669"/>
    <property type="project" value="UniProtKB-EC"/>
</dbReference>
<protein>
    <recommendedName>
        <fullName evidence="9">Dihydrofolate synthase/folylpolyglutamate synthase</fullName>
        <ecNumber evidence="7">6.3.2.12</ecNumber>
        <ecNumber evidence="8">6.3.2.17</ecNumber>
    </recommendedName>
    <alternativeName>
        <fullName evidence="18">Folylpoly-gamma-glutamate synthetase-dihydrofolate synthetase</fullName>
    </alternativeName>
    <alternativeName>
        <fullName evidence="16">Folylpolyglutamate synthetase</fullName>
    </alternativeName>
    <alternativeName>
        <fullName evidence="17">Tetrahydrofolylpolyglutamate synthase</fullName>
    </alternativeName>
</protein>
<evidence type="ECO:0000256" key="21">
    <source>
        <dbReference type="ARBA" id="ARBA00049035"/>
    </source>
</evidence>
<dbReference type="GO" id="GO:0046656">
    <property type="term" value="P:folic acid biosynthetic process"/>
    <property type="evidence" value="ECO:0007669"/>
    <property type="project" value="UniProtKB-KW"/>
</dbReference>
<dbReference type="PANTHER" id="PTHR11136">
    <property type="entry name" value="FOLYLPOLYGLUTAMATE SYNTHASE-RELATED"/>
    <property type="match status" value="1"/>
</dbReference>
<evidence type="ECO:0000256" key="18">
    <source>
        <dbReference type="ARBA" id="ARBA00032510"/>
    </source>
</evidence>
<dbReference type="InterPro" id="IPR036565">
    <property type="entry name" value="Mur-like_cat_sf"/>
</dbReference>
<comment type="function">
    <text evidence="2">Functions in two distinct reactions of the de novo folate biosynthetic pathway. Catalyzes the addition of a glutamate residue to dihydropteroate (7,8-dihydropteroate or H2Pte) to form dihydrofolate (7,8-dihydrofolate monoglutamate or H2Pte-Glu). Also catalyzes successive additions of L-glutamate to tetrahydrofolate or 10-formyltetrahydrofolate or 5,10-methylenetetrahydrofolate, leading to folylpolyglutamate derivatives.</text>
</comment>
<dbReference type="GO" id="GO:0046872">
    <property type="term" value="F:metal ion binding"/>
    <property type="evidence" value="ECO:0007669"/>
    <property type="project" value="UniProtKB-KW"/>
</dbReference>
<dbReference type="GO" id="GO:0046654">
    <property type="term" value="P:tetrahydrofolate biosynthetic process"/>
    <property type="evidence" value="ECO:0007669"/>
    <property type="project" value="UniProtKB-UniPathway"/>
</dbReference>
<evidence type="ECO:0000256" key="16">
    <source>
        <dbReference type="ARBA" id="ARBA00030048"/>
    </source>
</evidence>
<feature type="domain" description="Mur ligase C-terminal" evidence="24">
    <location>
        <begin position="298"/>
        <end position="410"/>
    </location>
</feature>
<dbReference type="InterPro" id="IPR013221">
    <property type="entry name" value="Mur_ligase_cen"/>
</dbReference>
<evidence type="ECO:0000256" key="2">
    <source>
        <dbReference type="ARBA" id="ARBA00002714"/>
    </source>
</evidence>
<evidence type="ECO:0000256" key="11">
    <source>
        <dbReference type="ARBA" id="ARBA00022723"/>
    </source>
</evidence>
<evidence type="ECO:0000256" key="19">
    <source>
        <dbReference type="ARBA" id="ARBA00047493"/>
    </source>
</evidence>
<dbReference type="EMBL" id="CP007511">
    <property type="protein sequence ID" value="AJE15657.1"/>
    <property type="molecule type" value="Genomic_DNA"/>
</dbReference>
<dbReference type="KEGG" id="pbm:CL52_11665"/>
<proteinExistence type="inferred from homology"/>
<comment type="catalytic activity">
    <reaction evidence="20">
        <text>10-formyltetrahydrofolyl-(gamma-L-Glu)(n) + L-glutamate + ATP = 10-formyltetrahydrofolyl-(gamma-L-Glu)(n+1) + ADP + phosphate + H(+)</text>
        <dbReference type="Rhea" id="RHEA:51904"/>
        <dbReference type="Rhea" id="RHEA-COMP:13088"/>
        <dbReference type="Rhea" id="RHEA-COMP:14300"/>
        <dbReference type="ChEBI" id="CHEBI:15378"/>
        <dbReference type="ChEBI" id="CHEBI:29985"/>
        <dbReference type="ChEBI" id="CHEBI:30616"/>
        <dbReference type="ChEBI" id="CHEBI:43474"/>
        <dbReference type="ChEBI" id="CHEBI:134413"/>
        <dbReference type="ChEBI" id="CHEBI:456216"/>
        <dbReference type="EC" id="6.3.2.17"/>
    </reaction>
</comment>
<evidence type="ECO:0000256" key="12">
    <source>
        <dbReference type="ARBA" id="ARBA00022741"/>
    </source>
</evidence>
<evidence type="ECO:0000259" key="24">
    <source>
        <dbReference type="Pfam" id="PF02875"/>
    </source>
</evidence>
<reference evidence="27 29" key="2">
    <citation type="submission" date="2016-10" db="EMBL/GenBank/DDBJ databases">
        <authorList>
            <person name="Varghese N."/>
            <person name="Submissions S."/>
        </authorList>
    </citation>
    <scope>NUCLEOTIDE SEQUENCE [LARGE SCALE GENOMIC DNA]</scope>
    <source>
        <strain evidence="27 29">DSM 6083</strain>
    </source>
</reference>
<dbReference type="GO" id="GO:0004326">
    <property type="term" value="F:tetrahydrofolylpolyglutamate synthase activity"/>
    <property type="evidence" value="ECO:0007669"/>
    <property type="project" value="UniProtKB-EC"/>
</dbReference>
<dbReference type="Gene3D" id="3.90.190.20">
    <property type="entry name" value="Mur ligase, C-terminal domain"/>
    <property type="match status" value="1"/>
</dbReference>
<dbReference type="AlphaFoldDB" id="A0A8D3Y272"/>
<dbReference type="EC" id="6.3.2.17" evidence="8"/>
<dbReference type="UniPathway" id="UPA00077">
    <property type="reaction ID" value="UER00157"/>
</dbReference>
<evidence type="ECO:0000256" key="6">
    <source>
        <dbReference type="ARBA" id="ARBA00011245"/>
    </source>
</evidence>
<evidence type="ECO:0000256" key="15">
    <source>
        <dbReference type="ARBA" id="ARBA00022909"/>
    </source>
</evidence>
<dbReference type="GO" id="GO:0005524">
    <property type="term" value="F:ATP binding"/>
    <property type="evidence" value="ECO:0007669"/>
    <property type="project" value="UniProtKB-KW"/>
</dbReference>
<dbReference type="GeneID" id="77260559"/>
<dbReference type="InterPro" id="IPR001645">
    <property type="entry name" value="Folylpolyglutamate_synth"/>
</dbReference>
<dbReference type="GO" id="GO:0005737">
    <property type="term" value="C:cytoplasm"/>
    <property type="evidence" value="ECO:0007669"/>
    <property type="project" value="TreeGrafter"/>
</dbReference>
<dbReference type="InterPro" id="IPR004101">
    <property type="entry name" value="Mur_ligase_C"/>
</dbReference>
<dbReference type="PANTHER" id="PTHR11136:SF0">
    <property type="entry name" value="DIHYDROFOLATE SYNTHETASE-RELATED"/>
    <property type="match status" value="1"/>
</dbReference>
<keyword evidence="14" id="KW-0460">Magnesium</keyword>
<dbReference type="SUPFAM" id="SSF53244">
    <property type="entry name" value="MurD-like peptide ligases, peptide-binding domain"/>
    <property type="match status" value="1"/>
</dbReference>
<dbReference type="Pfam" id="PF02875">
    <property type="entry name" value="Mur_ligase_C"/>
    <property type="match status" value="1"/>
</dbReference>